<dbReference type="InterPro" id="IPR029063">
    <property type="entry name" value="SAM-dependent_MTases_sf"/>
</dbReference>
<dbReference type="GO" id="GO:0016197">
    <property type="term" value="P:endosomal transport"/>
    <property type="evidence" value="ECO:0007669"/>
    <property type="project" value="TreeGrafter"/>
</dbReference>
<name>A0A6C0KR00_9ZZZZ</name>
<dbReference type="GO" id="GO:0006888">
    <property type="term" value="P:endoplasmic reticulum to Golgi vesicle-mediated transport"/>
    <property type="evidence" value="ECO:0007669"/>
    <property type="project" value="TreeGrafter"/>
</dbReference>
<dbReference type="InterPro" id="IPR053202">
    <property type="entry name" value="EGF_Rcpt_Signaling_Reg"/>
</dbReference>
<dbReference type="Gene3D" id="3.40.50.150">
    <property type="entry name" value="Vaccinia Virus protein VP39"/>
    <property type="match status" value="1"/>
</dbReference>
<dbReference type="InterPro" id="IPR006342">
    <property type="entry name" value="FkbM_mtfrase"/>
</dbReference>
<evidence type="ECO:0000259" key="1">
    <source>
        <dbReference type="Pfam" id="PF05050"/>
    </source>
</evidence>
<dbReference type="GO" id="GO:0031902">
    <property type="term" value="C:late endosome membrane"/>
    <property type="evidence" value="ECO:0007669"/>
    <property type="project" value="TreeGrafter"/>
</dbReference>
<organism evidence="2">
    <name type="scientific">viral metagenome</name>
    <dbReference type="NCBI Taxonomy" id="1070528"/>
    <lineage>
        <taxon>unclassified sequences</taxon>
        <taxon>metagenomes</taxon>
        <taxon>organismal metagenomes</taxon>
    </lineage>
</organism>
<dbReference type="GO" id="GO:0005886">
    <property type="term" value="C:plasma membrane"/>
    <property type="evidence" value="ECO:0007669"/>
    <property type="project" value="TreeGrafter"/>
</dbReference>
<dbReference type="AlphaFoldDB" id="A0A6C0KR00"/>
<feature type="domain" description="Methyltransferase FkbM" evidence="1">
    <location>
        <begin position="316"/>
        <end position="476"/>
    </location>
</feature>
<dbReference type="EMBL" id="MN740961">
    <property type="protein sequence ID" value="QHU20039.1"/>
    <property type="molecule type" value="Genomic_DNA"/>
</dbReference>
<sequence length="494" mass="57605">MSPQEVVIIYDISSAIEADYIKELFGEYKYRFTPVTTNSFLTPEIFKDINKLVVCFSTNVIAYEIIRNFCIVVKPKIIIALADEGGDRKHFNELAKYTMLYLSQYNNYEIEYPNMRTIPLGYAANMMKNFKGSLIPSSKRPILYSFVGNINKSKRSDILKTIEEAWVMPFVRNNISPEEMRDVYMSSVFVPNLRGWVTQDCFRLYESSICGCIPVVVGDAKELRKTFSYVNVLPPWIFANTWEEAIKKCKALYEDEEKLNEKQFSILKWWQYILSSIKFIIRHTLEDYHFYSQEGQDQFLINLDFIKYKNNGVFVDIGANDGVKFSNTKLLEDIGWDGVCVEPLPETFEKLRQNRKCDVFNVAISEKEGEIEFQQIIGEAEMLSGILDAFDERHTKRIEQEIKDHGGETRVIKVKSIPFSKLIDRKNIDYLSIDVEGAEMNVLRSIDFSKHNITLISIENNYETEEISNFMKEKGYTRVAVIGHDWFFFHETKF</sequence>
<accession>A0A6C0KR00</accession>
<dbReference type="GO" id="GO:0005794">
    <property type="term" value="C:Golgi apparatus"/>
    <property type="evidence" value="ECO:0007669"/>
    <property type="project" value="TreeGrafter"/>
</dbReference>
<reference evidence="2" key="1">
    <citation type="journal article" date="2020" name="Nature">
        <title>Giant virus diversity and host interactions through global metagenomics.</title>
        <authorList>
            <person name="Schulz F."/>
            <person name="Roux S."/>
            <person name="Paez-Espino D."/>
            <person name="Jungbluth S."/>
            <person name="Walsh D.A."/>
            <person name="Denef V.J."/>
            <person name="McMahon K.D."/>
            <person name="Konstantinidis K.T."/>
            <person name="Eloe-Fadrosh E.A."/>
            <person name="Kyrpides N.C."/>
            <person name="Woyke T."/>
        </authorList>
    </citation>
    <scope>NUCLEOTIDE SEQUENCE</scope>
    <source>
        <strain evidence="2">GVMAG-S-3300013014-136</strain>
    </source>
</reference>
<dbReference type="NCBIfam" id="TIGR01444">
    <property type="entry name" value="fkbM_fam"/>
    <property type="match status" value="1"/>
</dbReference>
<protein>
    <recommendedName>
        <fullName evidence="1">Methyltransferase FkbM domain-containing protein</fullName>
    </recommendedName>
</protein>
<dbReference type="Pfam" id="PF05050">
    <property type="entry name" value="Methyltransf_21"/>
    <property type="match status" value="1"/>
</dbReference>
<proteinExistence type="predicted"/>
<dbReference type="GO" id="GO:0005789">
    <property type="term" value="C:endoplasmic reticulum membrane"/>
    <property type="evidence" value="ECO:0007669"/>
    <property type="project" value="TreeGrafter"/>
</dbReference>
<dbReference type="PANTHER" id="PTHR34009">
    <property type="entry name" value="PROTEIN STAR"/>
    <property type="match status" value="1"/>
</dbReference>
<dbReference type="PANTHER" id="PTHR34009:SF2">
    <property type="entry name" value="PROTEIN STAR"/>
    <property type="match status" value="1"/>
</dbReference>
<evidence type="ECO:0000313" key="2">
    <source>
        <dbReference type="EMBL" id="QHU20039.1"/>
    </source>
</evidence>
<dbReference type="SUPFAM" id="SSF53335">
    <property type="entry name" value="S-adenosyl-L-methionine-dependent methyltransferases"/>
    <property type="match status" value="1"/>
</dbReference>